<dbReference type="GO" id="GO:0008237">
    <property type="term" value="F:metallopeptidase activity"/>
    <property type="evidence" value="ECO:0007669"/>
    <property type="project" value="UniProtKB-KW"/>
</dbReference>
<keyword evidence="1" id="KW-0645">Protease</keyword>
<dbReference type="Proteomes" id="UP000534388">
    <property type="component" value="Unassembled WGS sequence"/>
</dbReference>
<evidence type="ECO:0000313" key="1">
    <source>
        <dbReference type="EMBL" id="MBA5639801.1"/>
    </source>
</evidence>
<gene>
    <name evidence="1" type="ORF">H3H37_22320</name>
</gene>
<name>A0A7W2EWC6_9BURK</name>
<dbReference type="AlphaFoldDB" id="A0A7W2EWC6"/>
<proteinExistence type="predicted"/>
<evidence type="ECO:0000313" key="2">
    <source>
        <dbReference type="Proteomes" id="UP000534388"/>
    </source>
</evidence>
<dbReference type="GO" id="GO:0006508">
    <property type="term" value="P:proteolysis"/>
    <property type="evidence" value="ECO:0007669"/>
    <property type="project" value="UniProtKB-KW"/>
</dbReference>
<protein>
    <submittedName>
        <fullName evidence="1">Metalloprotease</fullName>
    </submittedName>
</protein>
<accession>A0A7W2EWC6</accession>
<dbReference type="Gene3D" id="3.30.2010.10">
    <property type="entry name" value="Metalloproteases ('zincins'), catalytic domain"/>
    <property type="match status" value="1"/>
</dbReference>
<keyword evidence="1" id="KW-0378">Hydrolase</keyword>
<keyword evidence="2" id="KW-1185">Reference proteome</keyword>
<organism evidence="1 2">
    <name type="scientific">Rugamonas brunnea</name>
    <dbReference type="NCBI Taxonomy" id="2758569"/>
    <lineage>
        <taxon>Bacteria</taxon>
        <taxon>Pseudomonadati</taxon>
        <taxon>Pseudomonadota</taxon>
        <taxon>Betaproteobacteria</taxon>
        <taxon>Burkholderiales</taxon>
        <taxon>Oxalobacteraceae</taxon>
        <taxon>Telluria group</taxon>
        <taxon>Rugamonas</taxon>
    </lineage>
</organism>
<reference evidence="1 2" key="1">
    <citation type="submission" date="2020-07" db="EMBL/GenBank/DDBJ databases">
        <title>Novel species isolated from subtropical streams in China.</title>
        <authorList>
            <person name="Lu H."/>
        </authorList>
    </citation>
    <scope>NUCLEOTIDE SEQUENCE [LARGE SCALE GENOMIC DNA]</scope>
    <source>
        <strain evidence="1 2">LX20W</strain>
    </source>
</reference>
<dbReference type="EMBL" id="JACEZT010000019">
    <property type="protein sequence ID" value="MBA5639801.1"/>
    <property type="molecule type" value="Genomic_DNA"/>
</dbReference>
<keyword evidence="1" id="KW-0482">Metalloprotease</keyword>
<comment type="caution">
    <text evidence="1">The sequence shown here is derived from an EMBL/GenBank/DDBJ whole genome shotgun (WGS) entry which is preliminary data.</text>
</comment>
<sequence>MIPRSGDRSFDLALARTLAAVSETLKVLPSFAYYDDYDGLNAYATPKVRLVNADGTVLFGQRLLSRLMSGKESPEVAVAAVCAHEFGHILQFKRGLDKVVGAGQRTVKRVELQADFFAGYFAGVRKLQRPNFPAAVFAMTQYHFGDNMVNDPGHHGTPEERGAAISKGFEIAYREKRSLSEAIQAANNFALSL</sequence>